<reference evidence="2" key="1">
    <citation type="submission" date="2016-11" db="EMBL/GenBank/DDBJ databases">
        <authorList>
            <person name="Varghese N."/>
            <person name="Submissions S."/>
        </authorList>
    </citation>
    <scope>NUCLEOTIDE SEQUENCE [LARGE SCALE GENOMIC DNA]</scope>
    <source>
        <strain evidence="2">UWOS</strain>
    </source>
</reference>
<proteinExistence type="predicted"/>
<accession>A0A1M6XD51</accession>
<dbReference type="AlphaFoldDB" id="A0A1M6XD51"/>
<gene>
    <name evidence="1" type="ORF">SAMN05720469_13027</name>
</gene>
<name>A0A1M6XD51_9BACT</name>
<sequence length="71" mass="7809">MQHGSETMFIEGEWAGTILAPNADLVLGQSNKIVYGRFAGKNVTVHQYAKVKIVPFNPTKLYEVVFLGGAR</sequence>
<protein>
    <submittedName>
        <fullName evidence="1">Choice-of-anchor A domain-containing protein</fullName>
    </submittedName>
</protein>
<evidence type="ECO:0000313" key="1">
    <source>
        <dbReference type="EMBL" id="SHL03862.1"/>
    </source>
</evidence>
<dbReference type="EMBL" id="FRAW01000030">
    <property type="protein sequence ID" value="SHL03862.1"/>
    <property type="molecule type" value="Genomic_DNA"/>
</dbReference>
<evidence type="ECO:0000313" key="2">
    <source>
        <dbReference type="Proteomes" id="UP000184275"/>
    </source>
</evidence>
<dbReference type="Proteomes" id="UP000184275">
    <property type="component" value="Unassembled WGS sequence"/>
</dbReference>
<dbReference type="RefSeq" id="WP_143159468.1">
    <property type="nucleotide sequence ID" value="NZ_FRAW01000030.1"/>
</dbReference>
<keyword evidence="2" id="KW-1185">Reference proteome</keyword>
<organism evidence="1 2">
    <name type="scientific">Fibrobacter intestinalis</name>
    <dbReference type="NCBI Taxonomy" id="28122"/>
    <lineage>
        <taxon>Bacteria</taxon>
        <taxon>Pseudomonadati</taxon>
        <taxon>Fibrobacterota</taxon>
        <taxon>Fibrobacteria</taxon>
        <taxon>Fibrobacterales</taxon>
        <taxon>Fibrobacteraceae</taxon>
        <taxon>Fibrobacter</taxon>
    </lineage>
</organism>